<keyword evidence="4" id="KW-0539">Nucleus</keyword>
<evidence type="ECO:0000256" key="3">
    <source>
        <dbReference type="ARBA" id="ARBA00015134"/>
    </source>
</evidence>
<dbReference type="AlphaFoldDB" id="A0A164YBL9"/>
<keyword evidence="7" id="KW-1185">Reference proteome</keyword>
<dbReference type="Proteomes" id="UP000076858">
    <property type="component" value="Unassembled WGS sequence"/>
</dbReference>
<dbReference type="Pfam" id="PF15323">
    <property type="entry name" value="Ashwin"/>
    <property type="match status" value="1"/>
</dbReference>
<gene>
    <name evidence="6" type="ORF">APZ42_019666</name>
</gene>
<sequence>MSSTDHENTWKLLHPELLSRDELLSTLRERHVKVDETISHEKGQLVELFKRVAMPQAQRSCFKDKTTKMEIENSQAGKPTVSLPKLNSSQNGYQLRQKVVAQRTSGCAATSSSSCSIMDVAKQLNKVKIKRSASQMSEHCIKDGSHPPKREKLHGLE</sequence>
<organism evidence="6 7">
    <name type="scientific">Daphnia magna</name>
    <dbReference type="NCBI Taxonomy" id="35525"/>
    <lineage>
        <taxon>Eukaryota</taxon>
        <taxon>Metazoa</taxon>
        <taxon>Ecdysozoa</taxon>
        <taxon>Arthropoda</taxon>
        <taxon>Crustacea</taxon>
        <taxon>Branchiopoda</taxon>
        <taxon>Diplostraca</taxon>
        <taxon>Cladocera</taxon>
        <taxon>Anomopoda</taxon>
        <taxon>Daphniidae</taxon>
        <taxon>Daphnia</taxon>
    </lineage>
</organism>
<dbReference type="EMBL" id="LRGB01000930">
    <property type="protein sequence ID" value="KZS15085.1"/>
    <property type="molecule type" value="Genomic_DNA"/>
</dbReference>
<dbReference type="GO" id="GO:0048598">
    <property type="term" value="P:embryonic morphogenesis"/>
    <property type="evidence" value="ECO:0007669"/>
    <property type="project" value="InterPro"/>
</dbReference>
<dbReference type="InterPro" id="IPR024887">
    <property type="entry name" value="Ashwin"/>
</dbReference>
<protein>
    <recommendedName>
        <fullName evidence="3">Ashwin</fullName>
    </recommendedName>
</protein>
<evidence type="ECO:0000256" key="4">
    <source>
        <dbReference type="ARBA" id="ARBA00023242"/>
    </source>
</evidence>
<comment type="caution">
    <text evidence="6">The sequence shown here is derived from an EMBL/GenBank/DDBJ whole genome shotgun (WGS) entry which is preliminary data.</text>
</comment>
<evidence type="ECO:0000313" key="7">
    <source>
        <dbReference type="Proteomes" id="UP000076858"/>
    </source>
</evidence>
<name>A0A164YBL9_9CRUS</name>
<dbReference type="PANTHER" id="PTHR28359:SF1">
    <property type="entry name" value="ASHWIN"/>
    <property type="match status" value="1"/>
</dbReference>
<feature type="compositionally biased region" description="Basic and acidic residues" evidence="5">
    <location>
        <begin position="139"/>
        <end position="157"/>
    </location>
</feature>
<evidence type="ECO:0000313" key="6">
    <source>
        <dbReference type="EMBL" id="KZS15085.1"/>
    </source>
</evidence>
<evidence type="ECO:0000256" key="2">
    <source>
        <dbReference type="ARBA" id="ARBA00007855"/>
    </source>
</evidence>
<dbReference type="PANTHER" id="PTHR28359">
    <property type="entry name" value="ASHWIN"/>
    <property type="match status" value="1"/>
</dbReference>
<accession>A0A164YBL9</accession>
<proteinExistence type="inferred from homology"/>
<dbReference type="OrthoDB" id="10071059at2759"/>
<dbReference type="GO" id="GO:0005634">
    <property type="term" value="C:nucleus"/>
    <property type="evidence" value="ECO:0007669"/>
    <property type="project" value="UniProtKB-SubCell"/>
</dbReference>
<evidence type="ECO:0000256" key="5">
    <source>
        <dbReference type="SAM" id="MobiDB-lite"/>
    </source>
</evidence>
<reference evidence="6 7" key="1">
    <citation type="submission" date="2016-03" db="EMBL/GenBank/DDBJ databases">
        <title>EvidentialGene: Evidence-directed Construction of Genes on Genomes.</title>
        <authorList>
            <person name="Gilbert D.G."/>
            <person name="Choi J.-H."/>
            <person name="Mockaitis K."/>
            <person name="Colbourne J."/>
            <person name="Pfrender M."/>
        </authorList>
    </citation>
    <scope>NUCLEOTIDE SEQUENCE [LARGE SCALE GENOMIC DNA]</scope>
    <source>
        <strain evidence="6 7">Xinb3</strain>
        <tissue evidence="6">Complete organism</tissue>
    </source>
</reference>
<comment type="subcellular location">
    <subcellularLocation>
        <location evidence="1">Nucleus</location>
    </subcellularLocation>
</comment>
<dbReference type="GO" id="GO:0072669">
    <property type="term" value="C:tRNA-splicing ligase complex"/>
    <property type="evidence" value="ECO:0007669"/>
    <property type="project" value="InterPro"/>
</dbReference>
<feature type="region of interest" description="Disordered" evidence="5">
    <location>
        <begin position="133"/>
        <end position="157"/>
    </location>
</feature>
<evidence type="ECO:0000256" key="1">
    <source>
        <dbReference type="ARBA" id="ARBA00004123"/>
    </source>
</evidence>
<comment type="similarity">
    <text evidence="2">Belongs to the ashwin family.</text>
</comment>